<dbReference type="InterPro" id="IPR029058">
    <property type="entry name" value="AB_hydrolase_fold"/>
</dbReference>
<keyword evidence="4" id="KW-0472">Membrane</keyword>
<dbReference type="GO" id="GO:0016787">
    <property type="term" value="F:hydrolase activity"/>
    <property type="evidence" value="ECO:0007669"/>
    <property type="project" value="UniProtKB-KW"/>
</dbReference>
<dbReference type="InterPro" id="IPR019826">
    <property type="entry name" value="Carboxylesterase_B_AS"/>
</dbReference>
<keyword evidence="4" id="KW-1133">Transmembrane helix</keyword>
<dbReference type="Gene3D" id="3.40.50.1820">
    <property type="entry name" value="alpha/beta hydrolase"/>
    <property type="match status" value="1"/>
</dbReference>
<dbReference type="Pfam" id="PF00135">
    <property type="entry name" value="COesterase"/>
    <property type="match status" value="1"/>
</dbReference>
<protein>
    <recommendedName>
        <fullName evidence="3">Carboxylic ester hydrolase</fullName>
        <ecNumber evidence="3">3.1.1.-</ecNumber>
    </recommendedName>
</protein>
<evidence type="ECO:0000259" key="5">
    <source>
        <dbReference type="Pfam" id="PF00135"/>
    </source>
</evidence>
<dbReference type="PANTHER" id="PTHR11559">
    <property type="entry name" value="CARBOXYLESTERASE"/>
    <property type="match status" value="1"/>
</dbReference>
<feature type="domain" description="Carboxylesterase type B" evidence="5">
    <location>
        <begin position="46"/>
        <end position="540"/>
    </location>
</feature>
<dbReference type="OrthoDB" id="408631at2759"/>
<sequence length="587" mass="65018">MATQALRYRLKYLASITIVSISLISIWILGFSSTGTTIPILTMPRPRVTIRQGTIVGAEVERDYPQVLETFLGIPYALSTGGERSFSPPSPVAPSVEEFDARHYGQRCASGARDSTPEGEDCLNLNIYRPKLRDESQKLPVLVYVHGGAFNFGAGNARQISHLIAWSAEPMIGISFNYRVAAFGFLPSKFMEEEGLLNIGLKDQALLFQWVQDNIAAFGGDPENMTIMGSSAGAHSIGHHLLRNTDEAPPFKRVILESGAATARAVYTPSHPLHEEQFQEFLKRLHIPPSPKSKILPSLRAKTFQEIKKASGAIFEKYNPSVRWPFQPVIDGPGGMVPIAPIAAWKAGTFHRVPILTGFNTNEGSMFVPENASASKEFTNFFHTLLPSLSKYDLDLLNEVYPDPLLGKDEKYKETRKRLGSQFTRLEQAYGHFAYVAPVLQTASFASSPPDSTSSTKDAPPVYLYEFALPTKAILLAYHGSHSTFITHSPEIKHLPPTIKEMSDTMHAYWTSFILTGDPNAVKGKLGDRVVWPRFHAEGTREMIVFGERNSELIGGKEKGDAVKVGSDAGVREVCKFWIERTELFEI</sequence>
<dbReference type="FunFam" id="3.40.50.1820:FF:000263">
    <property type="entry name" value="Carboxylic ester hydrolase"/>
    <property type="match status" value="1"/>
</dbReference>
<accession>A0A2J6QB73</accession>
<dbReference type="SUPFAM" id="SSF53474">
    <property type="entry name" value="alpha/beta-Hydrolases"/>
    <property type="match status" value="1"/>
</dbReference>
<evidence type="ECO:0000256" key="3">
    <source>
        <dbReference type="RuleBase" id="RU361235"/>
    </source>
</evidence>
<evidence type="ECO:0000313" key="7">
    <source>
        <dbReference type="Proteomes" id="UP000235672"/>
    </source>
</evidence>
<dbReference type="InterPro" id="IPR002018">
    <property type="entry name" value="CarbesteraseB"/>
</dbReference>
<reference evidence="6 7" key="1">
    <citation type="submission" date="2016-05" db="EMBL/GenBank/DDBJ databases">
        <title>A degradative enzymes factory behind the ericoid mycorrhizal symbiosis.</title>
        <authorList>
            <consortium name="DOE Joint Genome Institute"/>
            <person name="Martino E."/>
            <person name="Morin E."/>
            <person name="Grelet G."/>
            <person name="Kuo A."/>
            <person name="Kohler A."/>
            <person name="Daghino S."/>
            <person name="Barry K."/>
            <person name="Choi C."/>
            <person name="Cichocki N."/>
            <person name="Clum A."/>
            <person name="Copeland A."/>
            <person name="Hainaut M."/>
            <person name="Haridas S."/>
            <person name="Labutti K."/>
            <person name="Lindquist E."/>
            <person name="Lipzen A."/>
            <person name="Khouja H.-R."/>
            <person name="Murat C."/>
            <person name="Ohm R."/>
            <person name="Olson A."/>
            <person name="Spatafora J."/>
            <person name="Veneault-Fourrey C."/>
            <person name="Henrissat B."/>
            <person name="Grigoriev I."/>
            <person name="Martin F."/>
            <person name="Perotto S."/>
        </authorList>
    </citation>
    <scope>NUCLEOTIDE SEQUENCE [LARGE SCALE GENOMIC DNA]</scope>
    <source>
        <strain evidence="6 7">UAMH 7357</strain>
    </source>
</reference>
<dbReference type="PROSITE" id="PS00122">
    <property type="entry name" value="CARBOXYLESTERASE_B_1"/>
    <property type="match status" value="1"/>
</dbReference>
<dbReference type="AlphaFoldDB" id="A0A2J6QB73"/>
<name>A0A2J6QB73_9HELO</name>
<keyword evidence="4" id="KW-0812">Transmembrane</keyword>
<organism evidence="6 7">
    <name type="scientific">Hyaloscypha hepaticicola</name>
    <dbReference type="NCBI Taxonomy" id="2082293"/>
    <lineage>
        <taxon>Eukaryota</taxon>
        <taxon>Fungi</taxon>
        <taxon>Dikarya</taxon>
        <taxon>Ascomycota</taxon>
        <taxon>Pezizomycotina</taxon>
        <taxon>Leotiomycetes</taxon>
        <taxon>Helotiales</taxon>
        <taxon>Hyaloscyphaceae</taxon>
        <taxon>Hyaloscypha</taxon>
    </lineage>
</organism>
<keyword evidence="2 3" id="KW-0378">Hydrolase</keyword>
<evidence type="ECO:0000256" key="4">
    <source>
        <dbReference type="SAM" id="Phobius"/>
    </source>
</evidence>
<proteinExistence type="inferred from homology"/>
<comment type="similarity">
    <text evidence="1 3">Belongs to the type-B carboxylesterase/lipase family.</text>
</comment>
<evidence type="ECO:0000256" key="1">
    <source>
        <dbReference type="ARBA" id="ARBA00005964"/>
    </source>
</evidence>
<evidence type="ECO:0000313" key="6">
    <source>
        <dbReference type="EMBL" id="PMD23522.1"/>
    </source>
</evidence>
<dbReference type="InterPro" id="IPR050309">
    <property type="entry name" value="Type-B_Carboxylest/Lipase"/>
</dbReference>
<dbReference type="STRING" id="1745343.A0A2J6QB73"/>
<keyword evidence="7" id="KW-1185">Reference proteome</keyword>
<dbReference type="EC" id="3.1.1.-" evidence="3"/>
<dbReference type="EMBL" id="KZ613474">
    <property type="protein sequence ID" value="PMD23522.1"/>
    <property type="molecule type" value="Genomic_DNA"/>
</dbReference>
<feature type="transmembrane region" description="Helical" evidence="4">
    <location>
        <begin position="12"/>
        <end position="31"/>
    </location>
</feature>
<evidence type="ECO:0000256" key="2">
    <source>
        <dbReference type="ARBA" id="ARBA00022801"/>
    </source>
</evidence>
<dbReference type="Proteomes" id="UP000235672">
    <property type="component" value="Unassembled WGS sequence"/>
</dbReference>
<gene>
    <name evidence="6" type="ORF">NA56DRAFT_621854</name>
</gene>